<dbReference type="EMBL" id="DS999641">
    <property type="protein sequence ID" value="EFE68161.2"/>
    <property type="molecule type" value="Genomic_DNA"/>
</dbReference>
<proteinExistence type="predicted"/>
<evidence type="ECO:0000256" key="1">
    <source>
        <dbReference type="SAM" id="Phobius"/>
    </source>
</evidence>
<feature type="transmembrane region" description="Helical" evidence="1">
    <location>
        <begin position="174"/>
        <end position="194"/>
    </location>
</feature>
<name>D6A9C5_STRV1</name>
<feature type="transmembrane region" description="Helical" evidence="1">
    <location>
        <begin position="70"/>
        <end position="97"/>
    </location>
</feature>
<keyword evidence="1" id="KW-0812">Transmembrane</keyword>
<sequence length="202" mass="21902">MGRRSRRSLVRVTRLPRRGRRRAAVHRGWDLTEARRAAWSGGADRADGVAARQARAAEEMRRCLRMQHHAATVPGAAWPARWAGALLCLAVAAVHVVDQGGITVTRDPYYIGVAYHVLEIAAVVTAVLLLTGPVRLGWLLAIGVAAGPVLGYVLSRGPGLPYYSDDIGNWTEPLGLASLAVEGALLLLSVPLFVRSLRRRTY</sequence>
<dbReference type="eggNOG" id="ENOG502ZRRS">
    <property type="taxonomic scope" value="Bacteria"/>
</dbReference>
<dbReference type="AlphaFoldDB" id="D6A9C5"/>
<keyword evidence="1" id="KW-1133">Transmembrane helix</keyword>
<organism evidence="2 3">
    <name type="scientific">Streptomyces viridosporus (strain ATCC 14672 / DSM 40746 / JCM 4963 / KCTC 9882 / NRRL B-12104 / FH 1290)</name>
    <name type="common">Streptomyces ghanaensis</name>
    <dbReference type="NCBI Taxonomy" id="566461"/>
    <lineage>
        <taxon>Bacteria</taxon>
        <taxon>Bacillati</taxon>
        <taxon>Actinomycetota</taxon>
        <taxon>Actinomycetes</taxon>
        <taxon>Kitasatosporales</taxon>
        <taxon>Streptomycetaceae</taxon>
        <taxon>Streptomyces</taxon>
    </lineage>
</organism>
<accession>D6A9C5</accession>
<gene>
    <name evidence="2" type="ORF">SSFG_03406</name>
</gene>
<evidence type="ECO:0000313" key="2">
    <source>
        <dbReference type="EMBL" id="EFE68161.2"/>
    </source>
</evidence>
<dbReference type="Proteomes" id="UP000003824">
    <property type="component" value="Unassembled WGS sequence"/>
</dbReference>
<feature type="transmembrane region" description="Helical" evidence="1">
    <location>
        <begin position="109"/>
        <end position="129"/>
    </location>
</feature>
<evidence type="ECO:0000313" key="3">
    <source>
        <dbReference type="Proteomes" id="UP000003824"/>
    </source>
</evidence>
<protein>
    <submittedName>
        <fullName evidence="2">Predicted protein</fullName>
    </submittedName>
</protein>
<reference evidence="3" key="1">
    <citation type="submission" date="2008-12" db="EMBL/GenBank/DDBJ databases">
        <title>Annotation of Streptomyces ghanaensis ATCC 14672.</title>
        <authorList>
            <consortium name="The Broad Institute Genome Sequencing Platform"/>
            <consortium name="Broad Institute Microbial Sequencing Center"/>
            <person name="Fischbach M."/>
            <person name="Ward D."/>
            <person name="Young S."/>
            <person name="Kodira C.D."/>
            <person name="Zeng Q."/>
            <person name="Koehrsen M."/>
            <person name="Godfrey P."/>
            <person name="Alvarado L."/>
            <person name="Berlin A.M."/>
            <person name="Borenstein D."/>
            <person name="Chen Z."/>
            <person name="Engels R."/>
            <person name="Freedman E."/>
            <person name="Gellesch M."/>
            <person name="Goldberg J."/>
            <person name="Griggs A."/>
            <person name="Gujja S."/>
            <person name="Heiman D.I."/>
            <person name="Hepburn T.A."/>
            <person name="Howarth C."/>
            <person name="Jen D."/>
            <person name="Larson L."/>
            <person name="Lewis B."/>
            <person name="Mehta T."/>
            <person name="Park D."/>
            <person name="Pearson M."/>
            <person name="Roberts A."/>
            <person name="Saif S."/>
            <person name="Shea T.D."/>
            <person name="Shenoy N."/>
            <person name="Sisk P."/>
            <person name="Stolte C."/>
            <person name="Sykes S.N."/>
            <person name="Walk T."/>
            <person name="White J."/>
            <person name="Yandava C."/>
            <person name="Straight P."/>
            <person name="Clardy J."/>
            <person name="Hung D."/>
            <person name="Kolter R."/>
            <person name="Mekalanos J."/>
            <person name="Walker S."/>
            <person name="Walsh C.T."/>
            <person name="Wieland B.L.C."/>
            <person name="Ilzarbe M."/>
            <person name="Galagan J."/>
            <person name="Nusbaum C."/>
            <person name="Birren B."/>
        </authorList>
    </citation>
    <scope>NUCLEOTIDE SEQUENCE [LARGE SCALE GENOMIC DNA]</scope>
    <source>
        <strain evidence="3">ATCC 14672 / DSM 40746 / JCM 4963 / KCTC 9882 / NRRL B-12104 / FH 1290</strain>
    </source>
</reference>
<keyword evidence="1" id="KW-0472">Membrane</keyword>
<feature type="transmembrane region" description="Helical" evidence="1">
    <location>
        <begin position="136"/>
        <end position="154"/>
    </location>
</feature>